<evidence type="ECO:0000256" key="4">
    <source>
        <dbReference type="SAM" id="SignalP"/>
    </source>
</evidence>
<dbReference type="InterPro" id="IPR002223">
    <property type="entry name" value="Kunitz_BPTI"/>
</dbReference>
<dbReference type="AlphaFoldDB" id="A0A6B0UFT1"/>
<evidence type="ECO:0000313" key="6">
    <source>
        <dbReference type="EMBL" id="MXU88644.1"/>
    </source>
</evidence>
<dbReference type="InterPro" id="IPR050098">
    <property type="entry name" value="TFPI/VKTCI-like"/>
</dbReference>
<keyword evidence="3" id="KW-1015">Disulfide bond</keyword>
<feature type="signal peptide" evidence="4">
    <location>
        <begin position="1"/>
        <end position="21"/>
    </location>
</feature>
<dbReference type="Gene3D" id="4.10.410.10">
    <property type="entry name" value="Pancreatic trypsin inhibitor Kunitz domain"/>
    <property type="match status" value="1"/>
</dbReference>
<dbReference type="GO" id="GO:0004867">
    <property type="term" value="F:serine-type endopeptidase inhibitor activity"/>
    <property type="evidence" value="ECO:0007669"/>
    <property type="project" value="UniProtKB-KW"/>
</dbReference>
<dbReference type="PRINTS" id="PR00759">
    <property type="entry name" value="BASICPTASE"/>
</dbReference>
<feature type="domain" description="BPTI/Kunitz inhibitor" evidence="5">
    <location>
        <begin position="26"/>
        <end position="76"/>
    </location>
</feature>
<sequence>MHFIFVVSFAILACSVLETQGWHPNCTHPMDEGPCRARIPSYYFDNDTKSCREFMYGGCEGNANNFEDIGDCEKACMGVLQEKADEFGLLTIKKVYGDLYKYD</sequence>
<dbReference type="InterPro" id="IPR020901">
    <property type="entry name" value="Prtase_inh_Kunz-CS"/>
</dbReference>
<keyword evidence="1" id="KW-0646">Protease inhibitor</keyword>
<dbReference type="Pfam" id="PF00014">
    <property type="entry name" value="Kunitz_BPTI"/>
    <property type="match status" value="1"/>
</dbReference>
<accession>A0A6B0UFT1</accession>
<organism evidence="6">
    <name type="scientific">Ixodes ricinus</name>
    <name type="common">Common tick</name>
    <name type="synonym">Acarus ricinus</name>
    <dbReference type="NCBI Taxonomy" id="34613"/>
    <lineage>
        <taxon>Eukaryota</taxon>
        <taxon>Metazoa</taxon>
        <taxon>Ecdysozoa</taxon>
        <taxon>Arthropoda</taxon>
        <taxon>Chelicerata</taxon>
        <taxon>Arachnida</taxon>
        <taxon>Acari</taxon>
        <taxon>Parasitiformes</taxon>
        <taxon>Ixodida</taxon>
        <taxon>Ixodoidea</taxon>
        <taxon>Ixodidae</taxon>
        <taxon>Ixodinae</taxon>
        <taxon>Ixodes</taxon>
    </lineage>
</organism>
<evidence type="ECO:0000256" key="1">
    <source>
        <dbReference type="ARBA" id="ARBA00022690"/>
    </source>
</evidence>
<dbReference type="GO" id="GO:0005615">
    <property type="term" value="C:extracellular space"/>
    <property type="evidence" value="ECO:0007669"/>
    <property type="project" value="TreeGrafter"/>
</dbReference>
<proteinExistence type="predicted"/>
<evidence type="ECO:0000256" key="2">
    <source>
        <dbReference type="ARBA" id="ARBA00022900"/>
    </source>
</evidence>
<dbReference type="FunFam" id="4.10.410.10:FF:000004">
    <property type="entry name" value="Tissue factor pathway inhibitor"/>
    <property type="match status" value="1"/>
</dbReference>
<name>A0A6B0UFT1_IXORI</name>
<protein>
    <submittedName>
        <fullName evidence="6">Putative kunitz</fullName>
    </submittedName>
</protein>
<dbReference type="EMBL" id="GIFC01006561">
    <property type="protein sequence ID" value="MXU88644.1"/>
    <property type="molecule type" value="Transcribed_RNA"/>
</dbReference>
<keyword evidence="4" id="KW-0732">Signal</keyword>
<reference evidence="6" key="1">
    <citation type="submission" date="2019-12" db="EMBL/GenBank/DDBJ databases">
        <title>An insight into the sialome of adult female Ixodes ricinus ticks feeding for 6 days.</title>
        <authorList>
            <person name="Perner J."/>
            <person name="Ribeiro J.M.C."/>
        </authorList>
    </citation>
    <scope>NUCLEOTIDE SEQUENCE</scope>
    <source>
        <strain evidence="6">Semi-engorged</strain>
        <tissue evidence="6">Salivary glands</tissue>
    </source>
</reference>
<evidence type="ECO:0000259" key="5">
    <source>
        <dbReference type="PROSITE" id="PS50279"/>
    </source>
</evidence>
<dbReference type="PANTHER" id="PTHR10083:SF374">
    <property type="entry name" value="BPTI_KUNITZ INHIBITOR DOMAIN-CONTAINING PROTEIN"/>
    <property type="match status" value="1"/>
</dbReference>
<keyword evidence="2" id="KW-0722">Serine protease inhibitor</keyword>
<evidence type="ECO:0000256" key="3">
    <source>
        <dbReference type="ARBA" id="ARBA00023157"/>
    </source>
</evidence>
<dbReference type="PROSITE" id="PS50279">
    <property type="entry name" value="BPTI_KUNITZ_2"/>
    <property type="match status" value="1"/>
</dbReference>
<feature type="chain" id="PRO_5025452756" evidence="4">
    <location>
        <begin position="22"/>
        <end position="103"/>
    </location>
</feature>
<dbReference type="SMART" id="SM00131">
    <property type="entry name" value="KU"/>
    <property type="match status" value="1"/>
</dbReference>
<dbReference type="PANTHER" id="PTHR10083">
    <property type="entry name" value="KUNITZ-TYPE PROTEASE INHIBITOR-RELATED"/>
    <property type="match status" value="1"/>
</dbReference>
<dbReference type="InterPro" id="IPR036880">
    <property type="entry name" value="Kunitz_BPTI_sf"/>
</dbReference>
<dbReference type="PROSITE" id="PS00280">
    <property type="entry name" value="BPTI_KUNITZ_1"/>
    <property type="match status" value="1"/>
</dbReference>
<dbReference type="SUPFAM" id="SSF57362">
    <property type="entry name" value="BPTI-like"/>
    <property type="match status" value="1"/>
</dbReference>